<organism evidence="3">
    <name type="scientific">Brachypodium distachyon</name>
    <name type="common">Purple false brome</name>
    <name type="synonym">Trachynia distachya</name>
    <dbReference type="NCBI Taxonomy" id="15368"/>
    <lineage>
        <taxon>Eukaryota</taxon>
        <taxon>Viridiplantae</taxon>
        <taxon>Streptophyta</taxon>
        <taxon>Embryophyta</taxon>
        <taxon>Tracheophyta</taxon>
        <taxon>Spermatophyta</taxon>
        <taxon>Magnoliopsida</taxon>
        <taxon>Liliopsida</taxon>
        <taxon>Poales</taxon>
        <taxon>Poaceae</taxon>
        <taxon>BOP clade</taxon>
        <taxon>Pooideae</taxon>
        <taxon>Stipodae</taxon>
        <taxon>Brachypodieae</taxon>
        <taxon>Brachypodium</taxon>
    </lineage>
</organism>
<sequence length="170" mass="18205">MCSPRPKGARQLVSVIVPAAAAEGPQVDHDGGPWLSQRKLHKRRRNMAPLPAMVVREELADLTGRCFNCLGEDHVAALCPNPTKFLRCGGEGHEARLCRSRSSPSGGPTLSGGGPSVTVRLGPSVEVDPRAAAVPGMVAAPARFPPLDWWLRRLPLAWPARRLHPARPAA</sequence>
<gene>
    <name evidence="3" type="ORF">BRADI_3g28309v3</name>
</gene>
<evidence type="ECO:0000313" key="5">
    <source>
        <dbReference type="Proteomes" id="UP000008810"/>
    </source>
</evidence>
<feature type="domain" description="CCHC-type" evidence="2">
    <location>
        <begin position="65"/>
        <end position="81"/>
    </location>
</feature>
<accession>A0A2K2CZP9</accession>
<evidence type="ECO:0000256" key="1">
    <source>
        <dbReference type="SAM" id="MobiDB-lite"/>
    </source>
</evidence>
<dbReference type="SMART" id="SM00343">
    <property type="entry name" value="ZnF_C2HC"/>
    <property type="match status" value="2"/>
</dbReference>
<dbReference type="EnsemblPlants" id="PNT67511">
    <property type="protein sequence ID" value="PNT67511"/>
    <property type="gene ID" value="BRADI_3g28309v3"/>
</dbReference>
<dbReference type="Gene3D" id="4.10.60.10">
    <property type="entry name" value="Zinc finger, CCHC-type"/>
    <property type="match status" value="1"/>
</dbReference>
<dbReference type="Gramene" id="PNT67511">
    <property type="protein sequence ID" value="PNT67511"/>
    <property type="gene ID" value="BRADI_3g28309v3"/>
</dbReference>
<reference evidence="4" key="3">
    <citation type="submission" date="2018-08" db="UniProtKB">
        <authorList>
            <consortium name="EnsemblPlants"/>
        </authorList>
    </citation>
    <scope>IDENTIFICATION</scope>
    <source>
        <strain evidence="4">cv. Bd21</strain>
    </source>
</reference>
<dbReference type="AlphaFoldDB" id="A0A2K2CZP9"/>
<dbReference type="GO" id="GO:2000767">
    <property type="term" value="P:positive regulation of cytoplasmic translation"/>
    <property type="evidence" value="ECO:0000318"/>
    <property type="project" value="GO_Central"/>
</dbReference>
<dbReference type="InterPro" id="IPR001878">
    <property type="entry name" value="Znf_CCHC"/>
</dbReference>
<feature type="region of interest" description="Disordered" evidence="1">
    <location>
        <begin position="99"/>
        <end position="118"/>
    </location>
</feature>
<evidence type="ECO:0000313" key="4">
    <source>
        <dbReference type="EnsemblPlants" id="PNT67511"/>
    </source>
</evidence>
<dbReference type="GO" id="GO:0003727">
    <property type="term" value="F:single-stranded RNA binding"/>
    <property type="evidence" value="ECO:0000318"/>
    <property type="project" value="GO_Central"/>
</dbReference>
<dbReference type="SUPFAM" id="SSF57756">
    <property type="entry name" value="Retrovirus zinc finger-like domains"/>
    <property type="match status" value="1"/>
</dbReference>
<evidence type="ECO:0000313" key="3">
    <source>
        <dbReference type="EMBL" id="PNT67511.1"/>
    </source>
</evidence>
<dbReference type="Proteomes" id="UP000008810">
    <property type="component" value="Chromosome 3"/>
</dbReference>
<dbReference type="GO" id="GO:0008270">
    <property type="term" value="F:zinc ion binding"/>
    <property type="evidence" value="ECO:0007669"/>
    <property type="project" value="InterPro"/>
</dbReference>
<dbReference type="GO" id="GO:0005737">
    <property type="term" value="C:cytoplasm"/>
    <property type="evidence" value="ECO:0000318"/>
    <property type="project" value="GO_Central"/>
</dbReference>
<dbReference type="EMBL" id="CM000882">
    <property type="protein sequence ID" value="PNT67511.1"/>
    <property type="molecule type" value="Genomic_DNA"/>
</dbReference>
<protein>
    <recommendedName>
        <fullName evidence="2">CCHC-type domain-containing protein</fullName>
    </recommendedName>
</protein>
<dbReference type="GO" id="GO:0003729">
    <property type="term" value="F:mRNA binding"/>
    <property type="evidence" value="ECO:0000318"/>
    <property type="project" value="GO_Central"/>
</dbReference>
<reference evidence="3" key="2">
    <citation type="submission" date="2017-06" db="EMBL/GenBank/DDBJ databases">
        <title>WGS assembly of Brachypodium distachyon.</title>
        <authorList>
            <consortium name="The International Brachypodium Initiative"/>
            <person name="Lucas S."/>
            <person name="Harmon-Smith M."/>
            <person name="Lail K."/>
            <person name="Tice H."/>
            <person name="Grimwood J."/>
            <person name="Bruce D."/>
            <person name="Barry K."/>
            <person name="Shu S."/>
            <person name="Lindquist E."/>
            <person name="Wang M."/>
            <person name="Pitluck S."/>
            <person name="Vogel J.P."/>
            <person name="Garvin D.F."/>
            <person name="Mockler T.C."/>
            <person name="Schmutz J."/>
            <person name="Rokhsar D."/>
            <person name="Bevan M.W."/>
        </authorList>
    </citation>
    <scope>NUCLEOTIDE SEQUENCE</scope>
    <source>
        <strain evidence="3">Bd21</strain>
    </source>
</reference>
<keyword evidence="5" id="KW-1185">Reference proteome</keyword>
<name>A0A2K2CZP9_BRADI</name>
<evidence type="ECO:0000259" key="2">
    <source>
        <dbReference type="SMART" id="SM00343"/>
    </source>
</evidence>
<dbReference type="InParanoid" id="A0A2K2CZP9"/>
<dbReference type="InterPro" id="IPR036875">
    <property type="entry name" value="Znf_CCHC_sf"/>
</dbReference>
<feature type="domain" description="CCHC-type" evidence="2">
    <location>
        <begin position="87"/>
        <end position="100"/>
    </location>
</feature>
<dbReference type="GO" id="GO:0045182">
    <property type="term" value="F:translation regulator activity"/>
    <property type="evidence" value="ECO:0000318"/>
    <property type="project" value="GO_Central"/>
</dbReference>
<dbReference type="OrthoDB" id="10050052at2759"/>
<reference evidence="3 4" key="1">
    <citation type="journal article" date="2010" name="Nature">
        <title>Genome sequencing and analysis of the model grass Brachypodium distachyon.</title>
        <authorList>
            <consortium name="International Brachypodium Initiative"/>
        </authorList>
    </citation>
    <scope>NUCLEOTIDE SEQUENCE [LARGE SCALE GENOMIC DNA]</scope>
    <source>
        <strain evidence="3 4">Bd21</strain>
    </source>
</reference>
<proteinExistence type="predicted"/>